<protein>
    <recommendedName>
        <fullName evidence="8">Regulator of microtubule dynamics protein 1</fullName>
    </recommendedName>
    <alternativeName>
        <fullName evidence="9">Protein FAM82B</fullName>
    </alternativeName>
</protein>
<evidence type="ECO:0000256" key="5">
    <source>
        <dbReference type="ARBA" id="ARBA00022803"/>
    </source>
</evidence>
<dbReference type="Gene3D" id="1.25.40.10">
    <property type="entry name" value="Tetratricopeptide repeat domain"/>
    <property type="match status" value="1"/>
</dbReference>
<name>A0A803JV27_XENTR</name>
<evidence type="ECO:0000256" key="1">
    <source>
        <dbReference type="ARBA" id="ARBA00004245"/>
    </source>
</evidence>
<keyword evidence="3" id="KW-0963">Cytoplasm</keyword>
<dbReference type="InterPro" id="IPR049039">
    <property type="entry name" value="RMD1-3_a_helical_rpt"/>
</dbReference>
<dbReference type="Pfam" id="PF21033">
    <property type="entry name" value="RMD1-3"/>
    <property type="match status" value="1"/>
</dbReference>
<dbReference type="AlphaFoldDB" id="A0A803JV27"/>
<dbReference type="GO" id="GO:0005856">
    <property type="term" value="C:cytoskeleton"/>
    <property type="evidence" value="ECO:0007669"/>
    <property type="project" value="UniProtKB-SubCell"/>
</dbReference>
<dbReference type="Bgee" id="ENSXETG00000013724">
    <property type="expression patterns" value="Expressed in liver and 14 other cell types or tissues"/>
</dbReference>
<dbReference type="SUPFAM" id="SSF48452">
    <property type="entry name" value="TPR-like"/>
    <property type="match status" value="1"/>
</dbReference>
<evidence type="ECO:0000256" key="2">
    <source>
        <dbReference type="ARBA" id="ARBA00011375"/>
    </source>
</evidence>
<dbReference type="PANTHER" id="PTHR16056">
    <property type="entry name" value="REGULATOR OF MICROTUBULE DYNAMICS PROTEIN"/>
    <property type="match status" value="1"/>
</dbReference>
<keyword evidence="6" id="KW-0206">Cytoskeleton</keyword>
<evidence type="ECO:0000313" key="10">
    <source>
        <dbReference type="Ensembl" id="ENSXETP00000111885"/>
    </source>
</evidence>
<comment type="subunit">
    <text evidence="2">Interacts with microtubules.</text>
</comment>
<dbReference type="PANTHER" id="PTHR16056:SF16">
    <property type="entry name" value="REGULATOR OF MICROTUBULE DYNAMICS PROTEIN 1"/>
    <property type="match status" value="1"/>
</dbReference>
<evidence type="ECO:0000256" key="9">
    <source>
        <dbReference type="ARBA" id="ARBA00041958"/>
    </source>
</evidence>
<keyword evidence="4" id="KW-0677">Repeat</keyword>
<comment type="similarity">
    <text evidence="7">Belongs to the RMDN family.</text>
</comment>
<dbReference type="InterPro" id="IPR011990">
    <property type="entry name" value="TPR-like_helical_dom_sf"/>
</dbReference>
<keyword evidence="5" id="KW-0802">TPR repeat</keyword>
<evidence type="ECO:0000256" key="6">
    <source>
        <dbReference type="ARBA" id="ARBA00023212"/>
    </source>
</evidence>
<evidence type="ECO:0000256" key="8">
    <source>
        <dbReference type="ARBA" id="ARBA00039966"/>
    </source>
</evidence>
<accession>A0A803JV27</accession>
<proteinExistence type="inferred from homology"/>
<comment type="subcellular location">
    <subcellularLocation>
        <location evidence="1">Cytoplasm</location>
        <location evidence="1">Cytoskeleton</location>
    </subcellularLocation>
</comment>
<reference evidence="10" key="2">
    <citation type="submission" date="2021-03" db="UniProtKB">
        <authorList>
            <consortium name="Ensembl"/>
        </authorList>
    </citation>
    <scope>IDENTIFICATION</scope>
</reference>
<dbReference type="Ensembl" id="ENSXETT00000111901">
    <property type="protein sequence ID" value="ENSXETP00000111885"/>
    <property type="gene ID" value="ENSXETG00000013724"/>
</dbReference>
<reference evidence="10" key="1">
    <citation type="journal article" date="2010" name="Science">
        <title>The genome of the Western clawed frog Xenopus tropicalis.</title>
        <authorList>
            <person name="Hellsten U."/>
            <person name="Harland R.M."/>
            <person name="Gilchrist M.J."/>
            <person name="Hendrix D."/>
            <person name="Jurka J."/>
            <person name="Kapitonov V."/>
            <person name="Ovcharenko I."/>
            <person name="Putnam N.H."/>
            <person name="Shu S."/>
            <person name="Taher L."/>
            <person name="Blitz I.L."/>
            <person name="Blumberg B."/>
            <person name="Dichmann D.S."/>
            <person name="Dubchak I."/>
            <person name="Amaya E."/>
            <person name="Detter J.C."/>
            <person name="Fletcher R."/>
            <person name="Gerhard D.S."/>
            <person name="Goodstein D."/>
            <person name="Graves T."/>
            <person name="Grigoriev I.V."/>
            <person name="Grimwood J."/>
            <person name="Kawashima T."/>
            <person name="Lindquist E."/>
            <person name="Lucas S.M."/>
            <person name="Mead P.E."/>
            <person name="Mitros T."/>
            <person name="Ogino H."/>
            <person name="Ohta Y."/>
            <person name="Poliakov A.V."/>
            <person name="Pollet N."/>
            <person name="Robert J."/>
            <person name="Salamov A."/>
            <person name="Sater A.K."/>
            <person name="Schmutz J."/>
            <person name="Terry A."/>
            <person name="Vize P.D."/>
            <person name="Warren W.C."/>
            <person name="Wells D."/>
            <person name="Wills A."/>
            <person name="Wilson R.K."/>
            <person name="Zimmerman L.B."/>
            <person name="Zorn A.M."/>
            <person name="Grainger R."/>
            <person name="Grammer T."/>
            <person name="Khokha M.K."/>
            <person name="Richardson P.M."/>
            <person name="Rokhsar D.S."/>
        </authorList>
    </citation>
    <scope>NUCLEOTIDE SEQUENCE [LARGE SCALE GENOMIC DNA]</scope>
    <source>
        <strain evidence="10">Nigerian</strain>
    </source>
</reference>
<organism evidence="10">
    <name type="scientific">Xenopus tropicalis</name>
    <name type="common">Western clawed frog</name>
    <name type="synonym">Silurana tropicalis</name>
    <dbReference type="NCBI Taxonomy" id="8364"/>
    <lineage>
        <taxon>Eukaryota</taxon>
        <taxon>Metazoa</taxon>
        <taxon>Chordata</taxon>
        <taxon>Craniata</taxon>
        <taxon>Vertebrata</taxon>
        <taxon>Euteleostomi</taxon>
        <taxon>Amphibia</taxon>
        <taxon>Batrachia</taxon>
        <taxon>Anura</taxon>
        <taxon>Pipoidea</taxon>
        <taxon>Pipidae</taxon>
        <taxon>Xenopodinae</taxon>
        <taxon>Xenopus</taxon>
        <taxon>Silurana</taxon>
    </lineage>
</organism>
<evidence type="ECO:0000256" key="7">
    <source>
        <dbReference type="ARBA" id="ARBA00038360"/>
    </source>
</evidence>
<dbReference type="GeneTree" id="ENSGT00950000182992"/>
<dbReference type="InParanoid" id="A0A803JV27"/>
<gene>
    <name evidence="10" type="primary">rmdn1</name>
</gene>
<dbReference type="Xenbase" id="XB-GENE-974332">
    <property type="gene designation" value="rmdn1"/>
</dbReference>
<dbReference type="FunCoup" id="A0A803JV27">
    <property type="interactions" value="1430"/>
</dbReference>
<evidence type="ECO:0000256" key="3">
    <source>
        <dbReference type="ARBA" id="ARBA00022490"/>
    </source>
</evidence>
<evidence type="ECO:0000256" key="4">
    <source>
        <dbReference type="ARBA" id="ARBA00022737"/>
    </source>
</evidence>
<sequence>MHRKIHSFEEGAQESFFCPIQQHMWQTESCCCWAKDNNWIVIGAYANLLGEDSINNQVQFFSSIHGPGKIALLERGIILSSVAYLAFETYKWKKGQTVVHASIKVDDIIEQADYLYGSGETAKLYELLSQYKDSNDAELLWRLARAARDMALVSTTPQDEKKRLIYESFDSAKKALELNELCWAAHKWYSICLSNVGDYEGIKTKIGNAYIVKEHLERAKELNPKDATTIHIIGVWCYMFADLPWYQVKIASALFGTPPSATFEEALEYFLQAEEVDPNFYSKNLLFLGKTYLKLKNKSLALDWLTKAKDFPARTEEDIEAMVYVRYWYI</sequence>